<accession>A0A2H0KBN5</accession>
<sequence length="208" mass="23369">MVQTTKNSVLLIVMKKESIPVTLHTFSDASPRNTTRPRILFLTFVFTAFSFCIFFLVALNIITVATAKIILVTTFGLLFLVFAFVEYGTRAFRKNTTFDQTDLGSLHNDNLENEAGRVLAEVMSQITADMDRIETEYLPDDRTLISNRVHSSGLTSSLKVSRHTITLELSCSREAEAVAEIIRDTVRNSIESELARDNVNIKTTITVR</sequence>
<feature type="transmembrane region" description="Helical" evidence="1">
    <location>
        <begin position="65"/>
        <end position="85"/>
    </location>
</feature>
<organism evidence="2 3">
    <name type="scientific">Candidatus Taylorbacteria bacterium CG11_big_fil_rev_8_21_14_0_20_46_11</name>
    <dbReference type="NCBI Taxonomy" id="1975025"/>
    <lineage>
        <taxon>Bacteria</taxon>
        <taxon>Candidatus Tayloriibacteriota</taxon>
    </lineage>
</organism>
<keyword evidence="1" id="KW-1133">Transmembrane helix</keyword>
<dbReference type="EMBL" id="PCVG01000036">
    <property type="protein sequence ID" value="PIQ68649.1"/>
    <property type="molecule type" value="Genomic_DNA"/>
</dbReference>
<gene>
    <name evidence="2" type="ORF">COV91_02935</name>
</gene>
<comment type="caution">
    <text evidence="2">The sequence shown here is derived from an EMBL/GenBank/DDBJ whole genome shotgun (WGS) entry which is preliminary data.</text>
</comment>
<evidence type="ECO:0000313" key="2">
    <source>
        <dbReference type="EMBL" id="PIQ68649.1"/>
    </source>
</evidence>
<feature type="transmembrane region" description="Helical" evidence="1">
    <location>
        <begin position="39"/>
        <end position="59"/>
    </location>
</feature>
<name>A0A2H0KBN5_9BACT</name>
<dbReference type="AlphaFoldDB" id="A0A2H0KBN5"/>
<keyword evidence="1" id="KW-0472">Membrane</keyword>
<evidence type="ECO:0000256" key="1">
    <source>
        <dbReference type="SAM" id="Phobius"/>
    </source>
</evidence>
<dbReference type="Proteomes" id="UP000229342">
    <property type="component" value="Unassembled WGS sequence"/>
</dbReference>
<keyword evidence="1" id="KW-0812">Transmembrane</keyword>
<reference evidence="2 3" key="1">
    <citation type="submission" date="2017-09" db="EMBL/GenBank/DDBJ databases">
        <title>Depth-based differentiation of microbial function through sediment-hosted aquifers and enrichment of novel symbionts in the deep terrestrial subsurface.</title>
        <authorList>
            <person name="Probst A.J."/>
            <person name="Ladd B."/>
            <person name="Jarett J.K."/>
            <person name="Geller-Mcgrath D.E."/>
            <person name="Sieber C.M."/>
            <person name="Emerson J.B."/>
            <person name="Anantharaman K."/>
            <person name="Thomas B.C."/>
            <person name="Malmstrom R."/>
            <person name="Stieglmeier M."/>
            <person name="Klingl A."/>
            <person name="Woyke T."/>
            <person name="Ryan C.M."/>
            <person name="Banfield J.F."/>
        </authorList>
    </citation>
    <scope>NUCLEOTIDE SEQUENCE [LARGE SCALE GENOMIC DNA]</scope>
    <source>
        <strain evidence="2">CG11_big_fil_rev_8_21_14_0_20_46_11</strain>
    </source>
</reference>
<protein>
    <submittedName>
        <fullName evidence="2">Uncharacterized protein</fullName>
    </submittedName>
</protein>
<proteinExistence type="predicted"/>
<evidence type="ECO:0000313" key="3">
    <source>
        <dbReference type="Proteomes" id="UP000229342"/>
    </source>
</evidence>